<comment type="caution">
    <text evidence="2">The sequence shown here is derived from an EMBL/GenBank/DDBJ whole genome shotgun (WGS) entry which is preliminary data.</text>
</comment>
<gene>
    <name evidence="2" type="ORF">JV46_06200</name>
</gene>
<dbReference type="InterPro" id="IPR038696">
    <property type="entry name" value="IalB_sf"/>
</dbReference>
<protein>
    <submittedName>
        <fullName evidence="2">Invasion protein B</fullName>
    </submittedName>
</protein>
<evidence type="ECO:0000313" key="3">
    <source>
        <dbReference type="Proteomes" id="UP000030856"/>
    </source>
</evidence>
<dbReference type="Pfam" id="PF06776">
    <property type="entry name" value="IalB"/>
    <property type="match status" value="1"/>
</dbReference>
<evidence type="ECO:0000313" key="2">
    <source>
        <dbReference type="EMBL" id="KHF25276.1"/>
    </source>
</evidence>
<dbReference type="InterPro" id="IPR010642">
    <property type="entry name" value="Invasion_prot_B"/>
</dbReference>
<dbReference type="EMBL" id="JRAA01000002">
    <property type="protein sequence ID" value="KHF25276.1"/>
    <property type="molecule type" value="Genomic_DNA"/>
</dbReference>
<sequence>MKKINTMRAIHILKRLRYLSMSFFVAAGLYSTTAVAQQQGEVTVNEGHGDWRVTCNKVTREQAETTQCVMSQTQKRKDSEKVLLGVHVVPTAGGKIAGRIRLPLGVSLKDGVTLRIDDTEPFAALAYRTCLPNGCMVPFQFDSDTVTRLKEGGVLKLSLVSVNNKKFGFAVSLKGFTAANARVKELMGVE</sequence>
<organism evidence="2 3">
    <name type="scientific">Solemya velum gill symbiont</name>
    <dbReference type="NCBI Taxonomy" id="2340"/>
    <lineage>
        <taxon>Bacteria</taxon>
        <taxon>Pseudomonadati</taxon>
        <taxon>Pseudomonadota</taxon>
        <taxon>Gammaproteobacteria</taxon>
        <taxon>sulfur-oxidizing symbionts</taxon>
    </lineage>
</organism>
<evidence type="ECO:0000256" key="1">
    <source>
        <dbReference type="SAM" id="SignalP"/>
    </source>
</evidence>
<accession>A0A0B0HCT1</accession>
<feature type="signal peptide" evidence="1">
    <location>
        <begin position="1"/>
        <end position="36"/>
    </location>
</feature>
<dbReference type="STRING" id="2340.JV46_06200"/>
<feature type="chain" id="PRO_5002054664" evidence="1">
    <location>
        <begin position="37"/>
        <end position="190"/>
    </location>
</feature>
<dbReference type="Proteomes" id="UP000030856">
    <property type="component" value="Unassembled WGS sequence"/>
</dbReference>
<name>A0A0B0HCT1_SOVGS</name>
<keyword evidence="1" id="KW-0732">Signal</keyword>
<dbReference type="AlphaFoldDB" id="A0A0B0HCT1"/>
<dbReference type="Gene3D" id="2.60.40.1880">
    <property type="entry name" value="Invasion associated locus B (IalB) protein"/>
    <property type="match status" value="1"/>
</dbReference>
<proteinExistence type="predicted"/>
<keyword evidence="3" id="KW-1185">Reference proteome</keyword>
<dbReference type="eggNOG" id="COG5342">
    <property type="taxonomic scope" value="Bacteria"/>
</dbReference>
<reference evidence="2 3" key="1">
    <citation type="journal article" date="2014" name="BMC Genomics">
        <title>The genome of the intracellular bacterium of the coastal bivalve, Solemya velum: a blueprint for thriving in and out of symbiosis.</title>
        <authorList>
            <person name="Dmytrenko O."/>
            <person name="Russell S.L."/>
            <person name="Loo W.T."/>
            <person name="Fontanez K.M."/>
            <person name="Liao L."/>
            <person name="Roeselers G."/>
            <person name="Sharma R."/>
            <person name="Stewart F.J."/>
            <person name="Newton I.L."/>
            <person name="Woyke T."/>
            <person name="Wu D."/>
            <person name="Lang J.M."/>
            <person name="Eisen J.A."/>
            <person name="Cavanaugh C.M."/>
        </authorList>
    </citation>
    <scope>NUCLEOTIDE SEQUENCE [LARGE SCALE GENOMIC DNA]</scope>
    <source>
        <strain evidence="2 3">WH</strain>
    </source>
</reference>
<dbReference type="OrthoDB" id="7057139at2"/>